<evidence type="ECO:0000313" key="4">
    <source>
        <dbReference type="Proteomes" id="UP001150238"/>
    </source>
</evidence>
<evidence type="ECO:0000256" key="2">
    <source>
        <dbReference type="SAM" id="SignalP"/>
    </source>
</evidence>
<evidence type="ECO:0000313" key="3">
    <source>
        <dbReference type="EMBL" id="KAJ4470570.1"/>
    </source>
</evidence>
<dbReference type="EMBL" id="JANVFS010000031">
    <property type="protein sequence ID" value="KAJ4470570.1"/>
    <property type="molecule type" value="Genomic_DNA"/>
</dbReference>
<evidence type="ECO:0000256" key="1">
    <source>
        <dbReference type="SAM" id="MobiDB-lite"/>
    </source>
</evidence>
<organism evidence="3 4">
    <name type="scientific">Lentinula lateritia</name>
    <dbReference type="NCBI Taxonomy" id="40482"/>
    <lineage>
        <taxon>Eukaryota</taxon>
        <taxon>Fungi</taxon>
        <taxon>Dikarya</taxon>
        <taxon>Basidiomycota</taxon>
        <taxon>Agaricomycotina</taxon>
        <taxon>Agaricomycetes</taxon>
        <taxon>Agaricomycetidae</taxon>
        <taxon>Agaricales</taxon>
        <taxon>Marasmiineae</taxon>
        <taxon>Omphalotaceae</taxon>
        <taxon>Lentinula</taxon>
    </lineage>
</organism>
<name>A0A9W9A0Z6_9AGAR</name>
<comment type="caution">
    <text evidence="3">The sequence shown here is derived from an EMBL/GenBank/DDBJ whole genome shotgun (WGS) entry which is preliminary data.</text>
</comment>
<sequence>MYSNLCNIPFRASVIIFLCAAQIGLTPVEAAPVDLSDIVVLPHNQTLSPTPTYLFEARLNTPAPLAAPASKTPSAMITYPTTGKPPRRPLTSEVVNFYIRKLLNDFAVAHLDAVPPTSQTNLNAIWIKYSDKWGGRPKYQGDKYMEYTLKFVISGAKEQSRDGEYEGSIVFVQTGRPDKGRGALSYNGTVKDGKGTVVTEVKLGKLINGHTKSISAAFGAIDHKGTHGSTSRDSDKDIPAHAGSKDPIRG</sequence>
<dbReference type="AlphaFoldDB" id="A0A9W9A0Z6"/>
<dbReference type="Proteomes" id="UP001150238">
    <property type="component" value="Unassembled WGS sequence"/>
</dbReference>
<proteinExistence type="predicted"/>
<keyword evidence="2" id="KW-0732">Signal</keyword>
<reference evidence="3" key="1">
    <citation type="submission" date="2022-08" db="EMBL/GenBank/DDBJ databases">
        <authorList>
            <consortium name="DOE Joint Genome Institute"/>
            <person name="Min B."/>
            <person name="Riley R."/>
            <person name="Sierra-Patev S."/>
            <person name="Naranjo-Ortiz M."/>
            <person name="Looney B."/>
            <person name="Konkel Z."/>
            <person name="Slot J.C."/>
            <person name="Sakamoto Y."/>
            <person name="Steenwyk J.L."/>
            <person name="Rokas A."/>
            <person name="Carro J."/>
            <person name="Camarero S."/>
            <person name="Ferreira P."/>
            <person name="Molpeceres G."/>
            <person name="Ruiz-Duenas F.J."/>
            <person name="Serrano A."/>
            <person name="Henrissat B."/>
            <person name="Drula E."/>
            <person name="Hughes K.W."/>
            <person name="Mata J.L."/>
            <person name="Ishikawa N.K."/>
            <person name="Vargas-Isla R."/>
            <person name="Ushijima S."/>
            <person name="Smith C.A."/>
            <person name="Ahrendt S."/>
            <person name="Andreopoulos W."/>
            <person name="He G."/>
            <person name="Labutti K."/>
            <person name="Lipzen A."/>
            <person name="Ng V."/>
            <person name="Sandor L."/>
            <person name="Barry K."/>
            <person name="Martinez A.T."/>
            <person name="Xiao Y."/>
            <person name="Gibbons J.G."/>
            <person name="Terashima K."/>
            <person name="Hibbett D.S."/>
            <person name="Grigoriev I.V."/>
        </authorList>
    </citation>
    <scope>NUCLEOTIDE SEQUENCE</scope>
    <source>
        <strain evidence="3">Sp2 HRB7682 ss15</strain>
    </source>
</reference>
<gene>
    <name evidence="3" type="ORF">C8J55DRAFT_491669</name>
</gene>
<protein>
    <submittedName>
        <fullName evidence="3">Uncharacterized protein</fullName>
    </submittedName>
</protein>
<feature type="signal peptide" evidence="2">
    <location>
        <begin position="1"/>
        <end position="30"/>
    </location>
</feature>
<feature type="region of interest" description="Disordered" evidence="1">
    <location>
        <begin position="222"/>
        <end position="250"/>
    </location>
</feature>
<accession>A0A9W9A0Z6</accession>
<feature type="chain" id="PRO_5040958545" evidence="2">
    <location>
        <begin position="31"/>
        <end position="250"/>
    </location>
</feature>
<reference evidence="3" key="2">
    <citation type="journal article" date="2023" name="Proc. Natl. Acad. Sci. U.S.A.">
        <title>A global phylogenomic analysis of the shiitake genus Lentinula.</title>
        <authorList>
            <person name="Sierra-Patev S."/>
            <person name="Min B."/>
            <person name="Naranjo-Ortiz M."/>
            <person name="Looney B."/>
            <person name="Konkel Z."/>
            <person name="Slot J.C."/>
            <person name="Sakamoto Y."/>
            <person name="Steenwyk J.L."/>
            <person name="Rokas A."/>
            <person name="Carro J."/>
            <person name="Camarero S."/>
            <person name="Ferreira P."/>
            <person name="Molpeceres G."/>
            <person name="Ruiz-Duenas F.J."/>
            <person name="Serrano A."/>
            <person name="Henrissat B."/>
            <person name="Drula E."/>
            <person name="Hughes K.W."/>
            <person name="Mata J.L."/>
            <person name="Ishikawa N.K."/>
            <person name="Vargas-Isla R."/>
            <person name="Ushijima S."/>
            <person name="Smith C.A."/>
            <person name="Donoghue J."/>
            <person name="Ahrendt S."/>
            <person name="Andreopoulos W."/>
            <person name="He G."/>
            <person name="LaButti K."/>
            <person name="Lipzen A."/>
            <person name="Ng V."/>
            <person name="Riley R."/>
            <person name="Sandor L."/>
            <person name="Barry K."/>
            <person name="Martinez A.T."/>
            <person name="Xiao Y."/>
            <person name="Gibbons J.G."/>
            <person name="Terashima K."/>
            <person name="Grigoriev I.V."/>
            <person name="Hibbett D."/>
        </authorList>
    </citation>
    <scope>NUCLEOTIDE SEQUENCE</scope>
    <source>
        <strain evidence="3">Sp2 HRB7682 ss15</strain>
    </source>
</reference>